<comment type="caution">
    <text evidence="1">The sequence shown here is derived from an EMBL/GenBank/DDBJ whole genome shotgun (WGS) entry which is preliminary data.</text>
</comment>
<dbReference type="RefSeq" id="XP_024353871.1">
    <property type="nucleotide sequence ID" value="XM_024491720.1"/>
</dbReference>
<keyword evidence="2" id="KW-1185">Reference proteome</keyword>
<name>W6UMB4_ECHGR</name>
<dbReference type="CTD" id="36338186"/>
<dbReference type="KEGG" id="egl:EGR_02471"/>
<dbReference type="AlphaFoldDB" id="W6UMB4"/>
<dbReference type="Proteomes" id="UP000019149">
    <property type="component" value="Unassembled WGS sequence"/>
</dbReference>
<dbReference type="OrthoDB" id="266138at2759"/>
<reference evidence="1 2" key="1">
    <citation type="journal article" date="2013" name="Nat. Genet.">
        <title>The genome of the hydatid tapeworm Echinococcus granulosus.</title>
        <authorList>
            <person name="Zheng H."/>
            <person name="Zhang W."/>
            <person name="Zhang L."/>
            <person name="Zhang Z."/>
            <person name="Li J."/>
            <person name="Lu G."/>
            <person name="Zhu Y."/>
            <person name="Wang Y."/>
            <person name="Huang Y."/>
            <person name="Liu J."/>
            <person name="Kang H."/>
            <person name="Chen J."/>
            <person name="Wang L."/>
            <person name="Chen A."/>
            <person name="Yu S."/>
            <person name="Gao Z."/>
            <person name="Jin L."/>
            <person name="Gu W."/>
            <person name="Wang Z."/>
            <person name="Zhao L."/>
            <person name="Shi B."/>
            <person name="Wen H."/>
            <person name="Lin R."/>
            <person name="Jones M.K."/>
            <person name="Brejova B."/>
            <person name="Vinar T."/>
            <person name="Zhao G."/>
            <person name="McManus D.P."/>
            <person name="Chen Z."/>
            <person name="Zhou Y."/>
            <person name="Wang S."/>
        </authorList>
    </citation>
    <scope>NUCLEOTIDE SEQUENCE [LARGE SCALE GENOMIC DNA]</scope>
</reference>
<gene>
    <name evidence="1" type="ORF">EGR_02471</name>
</gene>
<sequence length="96" mass="11159">MSRRQTPSLQCPLMADIFTLISGSYRCRIGELLTVFIGNPLEEHNQETFRDEVMKKLPKIKKLDAWRSEIETACKRSSKSLFLHLLLGFVNNLIYE</sequence>
<dbReference type="EMBL" id="APAU02000011">
    <property type="protein sequence ID" value="EUB62675.1"/>
    <property type="molecule type" value="Genomic_DNA"/>
</dbReference>
<evidence type="ECO:0000313" key="2">
    <source>
        <dbReference type="Proteomes" id="UP000019149"/>
    </source>
</evidence>
<protein>
    <submittedName>
        <fullName evidence="1">Uncharacterized protein</fullName>
    </submittedName>
</protein>
<organism evidence="1 2">
    <name type="scientific">Echinococcus granulosus</name>
    <name type="common">Hydatid tapeworm</name>
    <dbReference type="NCBI Taxonomy" id="6210"/>
    <lineage>
        <taxon>Eukaryota</taxon>
        <taxon>Metazoa</taxon>
        <taxon>Spiralia</taxon>
        <taxon>Lophotrochozoa</taxon>
        <taxon>Platyhelminthes</taxon>
        <taxon>Cestoda</taxon>
        <taxon>Eucestoda</taxon>
        <taxon>Cyclophyllidea</taxon>
        <taxon>Taeniidae</taxon>
        <taxon>Echinococcus</taxon>
        <taxon>Echinococcus granulosus group</taxon>
    </lineage>
</organism>
<proteinExistence type="predicted"/>
<accession>W6UMB4</accession>
<evidence type="ECO:0000313" key="1">
    <source>
        <dbReference type="EMBL" id="EUB62675.1"/>
    </source>
</evidence>
<dbReference type="GeneID" id="36338186"/>